<dbReference type="InterPro" id="IPR036390">
    <property type="entry name" value="WH_DNA-bd_sf"/>
</dbReference>
<keyword evidence="8" id="KW-0131">Cell cycle</keyword>
<dbReference type="SUPFAM" id="SSF46785">
    <property type="entry name" value="Winged helix' DNA-binding domain"/>
    <property type="match status" value="1"/>
</dbReference>
<dbReference type="GO" id="GO:0005524">
    <property type="term" value="F:ATP binding"/>
    <property type="evidence" value="ECO:0007669"/>
    <property type="project" value="UniProtKB-UniRule"/>
</dbReference>
<dbReference type="InterPro" id="IPR049945">
    <property type="entry name" value="AAA_22"/>
</dbReference>
<organism evidence="8 9">
    <name type="scientific">Halocatena pleomorpha</name>
    <dbReference type="NCBI Taxonomy" id="1785090"/>
    <lineage>
        <taxon>Archaea</taxon>
        <taxon>Methanobacteriati</taxon>
        <taxon>Methanobacteriota</taxon>
        <taxon>Stenosarchaea group</taxon>
        <taxon>Halobacteria</taxon>
        <taxon>Halobacteriales</taxon>
        <taxon>Natronomonadaceae</taxon>
        <taxon>Halocatena</taxon>
    </lineage>
</organism>
<evidence type="ECO:0000259" key="7">
    <source>
        <dbReference type="SMART" id="SM01074"/>
    </source>
</evidence>
<evidence type="ECO:0000259" key="6">
    <source>
        <dbReference type="SMART" id="SM00382"/>
    </source>
</evidence>
<dbReference type="InterPro" id="IPR036388">
    <property type="entry name" value="WH-like_DNA-bd_sf"/>
</dbReference>
<dbReference type="Pfam" id="PF22703">
    <property type="entry name" value="Cdc6_lid"/>
    <property type="match status" value="1"/>
</dbReference>
<feature type="domain" description="Cdc6 C-terminal" evidence="7">
    <location>
        <begin position="308"/>
        <end position="391"/>
    </location>
</feature>
<feature type="domain" description="AAA+ ATPase" evidence="6">
    <location>
        <begin position="50"/>
        <end position="209"/>
    </location>
</feature>
<dbReference type="InterPro" id="IPR050311">
    <property type="entry name" value="ORC1/CDC6"/>
</dbReference>
<dbReference type="SMART" id="SM01074">
    <property type="entry name" value="Cdc6_C"/>
    <property type="match status" value="1"/>
</dbReference>
<dbReference type="InterPro" id="IPR015163">
    <property type="entry name" value="Cdc6_C"/>
</dbReference>
<name>A0A3P3RDW1_9EURY</name>
<evidence type="ECO:0000313" key="9">
    <source>
        <dbReference type="Proteomes" id="UP000282322"/>
    </source>
</evidence>
<feature type="binding site" evidence="5">
    <location>
        <begin position="62"/>
        <end position="66"/>
    </location>
    <ligand>
        <name>ATP</name>
        <dbReference type="ChEBI" id="CHEBI:30616"/>
    </ligand>
</feature>
<dbReference type="InterPro" id="IPR055237">
    <property type="entry name" value="Cdc6_lid"/>
</dbReference>
<dbReference type="RefSeq" id="WP_124954830.1">
    <property type="nucleotide sequence ID" value="NZ_RRCH01000020.1"/>
</dbReference>
<evidence type="ECO:0000256" key="2">
    <source>
        <dbReference type="ARBA" id="ARBA00022705"/>
    </source>
</evidence>
<dbReference type="EMBL" id="RRCH01000020">
    <property type="protein sequence ID" value="RRJ30643.1"/>
    <property type="molecule type" value="Genomic_DNA"/>
</dbReference>
<dbReference type="PANTHER" id="PTHR10763">
    <property type="entry name" value="CELL DIVISION CONTROL PROTEIN 6-RELATED"/>
    <property type="match status" value="1"/>
</dbReference>
<evidence type="ECO:0000256" key="1">
    <source>
        <dbReference type="ARBA" id="ARBA00006184"/>
    </source>
</evidence>
<reference evidence="8 9" key="1">
    <citation type="submission" date="2018-11" db="EMBL/GenBank/DDBJ databases">
        <title>Taxonoimc description of Halomarina strain SPP-AMP-1.</title>
        <authorList>
            <person name="Pal Y."/>
            <person name="Srinivasana K."/>
            <person name="Verma A."/>
            <person name="Kumar P."/>
        </authorList>
    </citation>
    <scope>NUCLEOTIDE SEQUENCE [LARGE SCALE GENOMIC DNA]</scope>
    <source>
        <strain evidence="8 9">SPP-AMP-1</strain>
    </source>
</reference>
<dbReference type="FunFam" id="1.10.8.60:FF:000073">
    <property type="entry name" value="ORC1-type DNA replication protein"/>
    <property type="match status" value="1"/>
</dbReference>
<evidence type="ECO:0000256" key="4">
    <source>
        <dbReference type="ARBA" id="ARBA00022840"/>
    </source>
</evidence>
<comment type="caution">
    <text evidence="8">The sequence shown here is derived from an EMBL/GenBank/DDBJ whole genome shotgun (WGS) entry which is preliminary data.</text>
</comment>
<dbReference type="SMART" id="SM00382">
    <property type="entry name" value="AAA"/>
    <property type="match status" value="1"/>
</dbReference>
<protein>
    <recommendedName>
        <fullName evidence="5">ORC1-type DNA replication protein</fullName>
    </recommendedName>
</protein>
<dbReference type="Pfam" id="PF09079">
    <property type="entry name" value="WHD_Cdc6"/>
    <property type="match status" value="1"/>
</dbReference>
<gene>
    <name evidence="8" type="ORF">EIK79_09180</name>
</gene>
<dbReference type="Gene3D" id="1.10.8.60">
    <property type="match status" value="1"/>
</dbReference>
<feature type="binding site" evidence="5">
    <location>
        <position position="213"/>
    </location>
    <ligand>
        <name>ATP</name>
        <dbReference type="ChEBI" id="CHEBI:30616"/>
    </ligand>
</feature>
<keyword evidence="9" id="KW-1185">Reference proteome</keyword>
<dbReference type="Gene3D" id="3.40.50.300">
    <property type="entry name" value="P-loop containing nucleotide triphosphate hydrolases"/>
    <property type="match status" value="1"/>
</dbReference>
<dbReference type="OrthoDB" id="195574at2157"/>
<keyword evidence="4 5" id="KW-0067">ATP-binding</keyword>
<evidence type="ECO:0000256" key="5">
    <source>
        <dbReference type="HAMAP-Rule" id="MF_01407"/>
    </source>
</evidence>
<comment type="similarity">
    <text evidence="1 5">Belongs to the CDC6/cdc18 family.</text>
</comment>
<dbReference type="NCBIfam" id="TIGR02928">
    <property type="entry name" value="orc1/cdc6 family replication initiation protein"/>
    <property type="match status" value="1"/>
</dbReference>
<dbReference type="Proteomes" id="UP000282322">
    <property type="component" value="Unassembled WGS sequence"/>
</dbReference>
<dbReference type="CDD" id="cd08768">
    <property type="entry name" value="Cdc6_C"/>
    <property type="match status" value="1"/>
</dbReference>
<keyword evidence="3 5" id="KW-0547">Nucleotide-binding</keyword>
<dbReference type="InterPro" id="IPR014277">
    <property type="entry name" value="Orc1/Cdc6_arc"/>
</dbReference>
<dbReference type="GO" id="GO:0016887">
    <property type="term" value="F:ATP hydrolysis activity"/>
    <property type="evidence" value="ECO:0007669"/>
    <property type="project" value="InterPro"/>
</dbReference>
<sequence>MGLEPFTPGDAIFEDEDILRDSHQPETLLEREDELKEYQSALQPIINGARPRNIFLYGQTGVGKTVATDMIIDRLQIDQEKIDNLDIHAVNIICKNLTTSYQVAVKLANRFRSKDERLPPTGYPPDTVYEFLWEHLKEIDSTHVLLILDEIDAVGEDDNILYELPRCNDNGNVPPEMTKVGVIGISNNFTFREQLSARVTDSLCDEEIHFPPYDSDQLRSILRQRAKRAFIDDVLEDDVIPLTAAIAGQESGSARQALKLLFKAGDIARSDGAESVDESHVREAEPLIKEGKVKSELQSLPAQSHVTLYALLRLHAKDELPAKTGKIYEEYKKATSHFEAEEKTDRTIRNRLNQLSLKGFLSVDEKNMGARGGSYYVYQFGVRPKLIQNVLENLDRVEI</sequence>
<dbReference type="HAMAP" id="MF_01407">
    <property type="entry name" value="ORC1_type_DNA_replic_protein"/>
    <property type="match status" value="1"/>
</dbReference>
<dbReference type="PANTHER" id="PTHR10763:SF22">
    <property type="entry name" value="ORC1-TYPE DNA REPLICATION PROTEIN"/>
    <property type="match status" value="1"/>
</dbReference>
<keyword evidence="2 5" id="KW-0235">DNA replication</keyword>
<dbReference type="GO" id="GO:0006260">
    <property type="term" value="P:DNA replication"/>
    <property type="evidence" value="ECO:0007669"/>
    <property type="project" value="UniProtKB-UniRule"/>
</dbReference>
<dbReference type="SUPFAM" id="SSF52540">
    <property type="entry name" value="P-loop containing nucleoside triphosphate hydrolases"/>
    <property type="match status" value="1"/>
</dbReference>
<evidence type="ECO:0000313" key="8">
    <source>
        <dbReference type="EMBL" id="RRJ30643.1"/>
    </source>
</evidence>
<comment type="function">
    <text evidence="5">Involved in regulation of DNA replication.</text>
</comment>
<accession>A0A3P3RDW1</accession>
<dbReference type="Pfam" id="PF13401">
    <property type="entry name" value="AAA_22"/>
    <property type="match status" value="1"/>
</dbReference>
<dbReference type="AlphaFoldDB" id="A0A3P3RDW1"/>
<dbReference type="InterPro" id="IPR003593">
    <property type="entry name" value="AAA+_ATPase"/>
</dbReference>
<evidence type="ECO:0000256" key="3">
    <source>
        <dbReference type="ARBA" id="ARBA00022741"/>
    </source>
</evidence>
<dbReference type="Gene3D" id="1.10.10.10">
    <property type="entry name" value="Winged helix-like DNA-binding domain superfamily/Winged helix DNA-binding domain"/>
    <property type="match status" value="1"/>
</dbReference>
<dbReference type="InterPro" id="IPR027417">
    <property type="entry name" value="P-loop_NTPase"/>
</dbReference>
<dbReference type="GO" id="GO:0051301">
    <property type="term" value="P:cell division"/>
    <property type="evidence" value="ECO:0007669"/>
    <property type="project" value="UniProtKB-KW"/>
</dbReference>
<keyword evidence="8" id="KW-0132">Cell division</keyword>
<proteinExistence type="inferred from homology"/>
<feature type="binding site" evidence="5">
    <location>
        <position position="225"/>
    </location>
    <ligand>
        <name>ATP</name>
        <dbReference type="ChEBI" id="CHEBI:30616"/>
    </ligand>
</feature>